<evidence type="ECO:0000256" key="1">
    <source>
        <dbReference type="SAM" id="Phobius"/>
    </source>
</evidence>
<accession>A0A2A4B7W1</accession>
<evidence type="ECO:0000313" key="2">
    <source>
        <dbReference type="EMBL" id="PCD03736.1"/>
    </source>
</evidence>
<keyword evidence="1" id="KW-0472">Membrane</keyword>
<sequence length="63" mass="7186">MFFDESGIWGVVVIVGPIILAGIIAWAMLRNRGASRHEVERTEAATRRLYDEQNAEDIAREER</sequence>
<gene>
    <name evidence="2" type="ORF">COC42_05130</name>
</gene>
<organism evidence="2 3">
    <name type="scientific">Sphingomonas spermidinifaciens</name>
    <dbReference type="NCBI Taxonomy" id="1141889"/>
    <lineage>
        <taxon>Bacteria</taxon>
        <taxon>Pseudomonadati</taxon>
        <taxon>Pseudomonadota</taxon>
        <taxon>Alphaproteobacteria</taxon>
        <taxon>Sphingomonadales</taxon>
        <taxon>Sphingomonadaceae</taxon>
        <taxon>Sphingomonas</taxon>
    </lineage>
</organism>
<evidence type="ECO:0000313" key="3">
    <source>
        <dbReference type="Proteomes" id="UP000218366"/>
    </source>
</evidence>
<dbReference type="AlphaFoldDB" id="A0A2A4B7W1"/>
<name>A0A2A4B7W1_9SPHN</name>
<dbReference type="Proteomes" id="UP000218366">
    <property type="component" value="Unassembled WGS sequence"/>
</dbReference>
<reference evidence="2 3" key="1">
    <citation type="submission" date="2017-09" db="EMBL/GenBank/DDBJ databases">
        <title>Sphingomonas spermidinifaciens 9NM-10, whole genome shotgun sequence.</title>
        <authorList>
            <person name="Feng G."/>
            <person name="Zhu H."/>
        </authorList>
    </citation>
    <scope>NUCLEOTIDE SEQUENCE [LARGE SCALE GENOMIC DNA]</scope>
    <source>
        <strain evidence="2 3">9NM-10</strain>
    </source>
</reference>
<comment type="caution">
    <text evidence="2">The sequence shown here is derived from an EMBL/GenBank/DDBJ whole genome shotgun (WGS) entry which is preliminary data.</text>
</comment>
<dbReference type="RefSeq" id="WP_096342140.1">
    <property type="nucleotide sequence ID" value="NZ_NWMW01000001.1"/>
</dbReference>
<feature type="transmembrane region" description="Helical" evidence="1">
    <location>
        <begin position="6"/>
        <end position="29"/>
    </location>
</feature>
<proteinExistence type="predicted"/>
<protein>
    <submittedName>
        <fullName evidence="2">Uncharacterized protein</fullName>
    </submittedName>
</protein>
<keyword evidence="1" id="KW-0812">Transmembrane</keyword>
<dbReference type="OrthoDB" id="7586244at2"/>
<dbReference type="EMBL" id="NWMW01000001">
    <property type="protein sequence ID" value="PCD03736.1"/>
    <property type="molecule type" value="Genomic_DNA"/>
</dbReference>
<keyword evidence="1" id="KW-1133">Transmembrane helix</keyword>
<keyword evidence="3" id="KW-1185">Reference proteome</keyword>